<dbReference type="InParanoid" id="A0A6C2YQ93"/>
<keyword evidence="4" id="KW-0732">Signal</keyword>
<dbReference type="EMBL" id="LR586016">
    <property type="protein sequence ID" value="VIP03185.1"/>
    <property type="molecule type" value="Genomic_DNA"/>
</dbReference>
<reference evidence="6" key="1">
    <citation type="submission" date="2019-04" db="EMBL/GenBank/DDBJ databases">
        <authorList>
            <consortium name="Science for Life Laboratories"/>
        </authorList>
    </citation>
    <scope>NUCLEOTIDE SEQUENCE</scope>
    <source>
        <strain evidence="6">MBLW1</strain>
    </source>
</reference>
<proteinExistence type="inferred from homology"/>
<comment type="subcellular location">
    <subcellularLocation>
        <location evidence="1">Periplasm</location>
    </subcellularLocation>
</comment>
<keyword evidence="3" id="KW-0813">Transport</keyword>
<keyword evidence="7" id="KW-1185">Reference proteome</keyword>
<dbReference type="EMBL" id="LR593887">
    <property type="protein sequence ID" value="VTS03642.1"/>
    <property type="molecule type" value="Genomic_DNA"/>
</dbReference>
<dbReference type="Pfam" id="PF13531">
    <property type="entry name" value="SBP_bac_11"/>
    <property type="match status" value="1"/>
</dbReference>
<evidence type="ECO:0000256" key="4">
    <source>
        <dbReference type="ARBA" id="ARBA00022729"/>
    </source>
</evidence>
<sequence length="333" mass="37270">MRSHHGVTIGAMLILLLLSGCQRDQTIELLNVSYDPTRELYRKLHRMFAEQYRAETGKDVRIRRSHGGSSSQASAVMNGLHADVVTLAVRPDIDAIAKTGRIRSDWLTSQPNRSLPYTSTIVFVVRRGNPKQIHDWDDLVKPGVQVIPANPKTGGGARLNFLAAYGAFRKQGNSEAEALEKLGVLYRNAPVLDGGARSATITFVRKNIGDVQLTWENEAELEKIELGDAIEIIRPKVSILAEPHVALVDQNVDEKGTREITQAFLQFLYSETAQEVIAQEFYRPTNPTIAEKYRDRFPPMELLRVDDVVPGGWDAAQKRFFASGGIFDQIYRK</sequence>
<dbReference type="InterPro" id="IPR005669">
    <property type="entry name" value="Thiosulph/SO4-bd"/>
</dbReference>
<dbReference type="NCBIfam" id="TIGR00971">
    <property type="entry name" value="3a0106s03"/>
    <property type="match status" value="1"/>
</dbReference>
<dbReference type="SUPFAM" id="SSF53850">
    <property type="entry name" value="Periplasmic binding protein-like II"/>
    <property type="match status" value="1"/>
</dbReference>
<dbReference type="Proteomes" id="UP000464378">
    <property type="component" value="Chromosome"/>
</dbReference>
<dbReference type="NCBIfam" id="NF008022">
    <property type="entry name" value="PRK10752.1"/>
    <property type="match status" value="1"/>
</dbReference>
<keyword evidence="5" id="KW-0574">Periplasm</keyword>
<name>A0A6C2YQ93_9BACT</name>
<dbReference type="GO" id="GO:0140104">
    <property type="term" value="F:molecular carrier activity"/>
    <property type="evidence" value="ECO:0007669"/>
    <property type="project" value="InterPro"/>
</dbReference>
<dbReference type="CDD" id="cd01005">
    <property type="entry name" value="PBP2_CysP"/>
    <property type="match status" value="1"/>
</dbReference>
<organism evidence="6">
    <name type="scientific">Tuwongella immobilis</name>
    <dbReference type="NCBI Taxonomy" id="692036"/>
    <lineage>
        <taxon>Bacteria</taxon>
        <taxon>Pseudomonadati</taxon>
        <taxon>Planctomycetota</taxon>
        <taxon>Planctomycetia</taxon>
        <taxon>Gemmatales</taxon>
        <taxon>Gemmataceae</taxon>
        <taxon>Tuwongella</taxon>
    </lineage>
</organism>
<evidence type="ECO:0000313" key="7">
    <source>
        <dbReference type="Proteomes" id="UP000464378"/>
    </source>
</evidence>
<evidence type="ECO:0000256" key="1">
    <source>
        <dbReference type="ARBA" id="ARBA00004418"/>
    </source>
</evidence>
<accession>A0A6C2YQ93</accession>
<evidence type="ECO:0000256" key="5">
    <source>
        <dbReference type="ARBA" id="ARBA00022764"/>
    </source>
</evidence>
<evidence type="ECO:0000256" key="3">
    <source>
        <dbReference type="ARBA" id="ARBA00022448"/>
    </source>
</evidence>
<dbReference type="GO" id="GO:0042597">
    <property type="term" value="C:periplasmic space"/>
    <property type="evidence" value="ECO:0007669"/>
    <property type="project" value="UniProtKB-SubCell"/>
</dbReference>
<dbReference type="PROSITE" id="PS51257">
    <property type="entry name" value="PROKAR_LIPOPROTEIN"/>
    <property type="match status" value="1"/>
</dbReference>
<dbReference type="Gene3D" id="3.40.190.10">
    <property type="entry name" value="Periplasmic binding protein-like II"/>
    <property type="match status" value="2"/>
</dbReference>
<dbReference type="KEGG" id="tim:GMBLW1_07750"/>
<evidence type="ECO:0000313" key="6">
    <source>
        <dbReference type="EMBL" id="VIP03185.1"/>
    </source>
</evidence>
<dbReference type="GO" id="GO:1902358">
    <property type="term" value="P:sulfate transmembrane transport"/>
    <property type="evidence" value="ECO:0007669"/>
    <property type="project" value="InterPro"/>
</dbReference>
<protein>
    <recommendedName>
        <fullName evidence="8">Sulfate ABC transporter substrate-binding protein</fullName>
    </recommendedName>
</protein>
<comment type="similarity">
    <text evidence="2">Belongs to the prokaryotic sulfate-binding protein family.</text>
</comment>
<evidence type="ECO:0008006" key="8">
    <source>
        <dbReference type="Google" id="ProtNLM"/>
    </source>
</evidence>
<evidence type="ECO:0000256" key="2">
    <source>
        <dbReference type="ARBA" id="ARBA00006099"/>
    </source>
</evidence>
<dbReference type="AlphaFoldDB" id="A0A6C2YQ93"/>
<dbReference type="FunCoup" id="A0A6C2YQ93">
    <property type="interactions" value="64"/>
</dbReference>
<gene>
    <name evidence="6" type="ORF">GMBLW1_07750</name>
</gene>
<dbReference type="PANTHER" id="PTHR30368:SF2">
    <property type="entry name" value="SULFATE-BINDING PROTEIN"/>
    <property type="match status" value="1"/>
</dbReference>
<dbReference type="PANTHER" id="PTHR30368">
    <property type="entry name" value="SULFATE-BINDING PROTEIN"/>
    <property type="match status" value="1"/>
</dbReference>